<gene>
    <name evidence="1" type="ORF">DY78_GL002501</name>
</gene>
<organism evidence="1 2">
    <name type="scientific">Lactiplantibacillus fabifermentans DSM 21115</name>
    <dbReference type="NCBI Taxonomy" id="1413187"/>
    <lineage>
        <taxon>Bacteria</taxon>
        <taxon>Bacillati</taxon>
        <taxon>Bacillota</taxon>
        <taxon>Bacilli</taxon>
        <taxon>Lactobacillales</taxon>
        <taxon>Lactobacillaceae</taxon>
        <taxon>Lactiplantibacillus</taxon>
    </lineage>
</organism>
<reference evidence="1 2" key="1">
    <citation type="journal article" date="2015" name="Genome Announc.">
        <title>Expanding the biotechnology potential of lactobacilli through comparative genomics of 213 strains and associated genera.</title>
        <authorList>
            <person name="Sun Z."/>
            <person name="Harris H.M."/>
            <person name="McCann A."/>
            <person name="Guo C."/>
            <person name="Argimon S."/>
            <person name="Zhang W."/>
            <person name="Yang X."/>
            <person name="Jeffery I.B."/>
            <person name="Cooney J.C."/>
            <person name="Kagawa T.F."/>
            <person name="Liu W."/>
            <person name="Song Y."/>
            <person name="Salvetti E."/>
            <person name="Wrobel A."/>
            <person name="Rasinkangas P."/>
            <person name="Parkhill J."/>
            <person name="Rea M.C."/>
            <person name="O'Sullivan O."/>
            <person name="Ritari J."/>
            <person name="Douillard F.P."/>
            <person name="Paul Ross R."/>
            <person name="Yang R."/>
            <person name="Briner A.E."/>
            <person name="Felis G.E."/>
            <person name="de Vos W.M."/>
            <person name="Barrangou R."/>
            <person name="Klaenhammer T.R."/>
            <person name="Caufield P.W."/>
            <person name="Cui Y."/>
            <person name="Zhang H."/>
            <person name="O'Toole P.W."/>
        </authorList>
    </citation>
    <scope>NUCLEOTIDE SEQUENCE [LARGE SCALE GENOMIC DNA]</scope>
    <source>
        <strain evidence="1 2">DSM 21115</strain>
    </source>
</reference>
<comment type="caution">
    <text evidence="1">The sequence shown here is derived from an EMBL/GenBank/DDBJ whole genome shotgun (WGS) entry which is preliminary data.</text>
</comment>
<accession>A0A0R2NRF7</accession>
<sequence length="186" mass="21443">MKNTDQRVVKTLALIDQTCYALLDQMPFEKLSVAMICKHATIGRSTFYQYYLDKYDWLEKQVALYTDQFQTIMANRQRDFQQSESLTKLVTALLPYRAPILVLLKIHSATADLTVNFNQILQTSVTKFKLPDSKLTVPLPYLQALYATNAMTYITYSLEHGIDEQVSQFMNQSFNLILPTLVVKPK</sequence>
<dbReference type="InterPro" id="IPR050624">
    <property type="entry name" value="HTH-type_Tx_Regulator"/>
</dbReference>
<evidence type="ECO:0008006" key="3">
    <source>
        <dbReference type="Google" id="ProtNLM"/>
    </source>
</evidence>
<protein>
    <recommendedName>
        <fullName evidence="3">HTH tetR-type domain-containing protein</fullName>
    </recommendedName>
</protein>
<dbReference type="EMBL" id="AYGX02000047">
    <property type="protein sequence ID" value="KRO28265.1"/>
    <property type="molecule type" value="Genomic_DNA"/>
</dbReference>
<dbReference type="AlphaFoldDB" id="A0A0R2NRF7"/>
<evidence type="ECO:0000313" key="1">
    <source>
        <dbReference type="EMBL" id="KRO28265.1"/>
    </source>
</evidence>
<dbReference type="Proteomes" id="UP000050920">
    <property type="component" value="Unassembled WGS sequence"/>
</dbReference>
<evidence type="ECO:0000313" key="2">
    <source>
        <dbReference type="Proteomes" id="UP000050920"/>
    </source>
</evidence>
<keyword evidence="2" id="KW-1185">Reference proteome</keyword>
<dbReference type="PANTHER" id="PTHR43479:SF7">
    <property type="entry name" value="TETR-FAMILY TRANSCRIPTIONAL REGULATOR"/>
    <property type="match status" value="1"/>
</dbReference>
<dbReference type="InterPro" id="IPR009057">
    <property type="entry name" value="Homeodomain-like_sf"/>
</dbReference>
<name>A0A0R2NRF7_9LACO</name>
<dbReference type="PANTHER" id="PTHR43479">
    <property type="entry name" value="ACREF/ENVCD OPERON REPRESSOR-RELATED"/>
    <property type="match status" value="1"/>
</dbReference>
<proteinExistence type="predicted"/>
<dbReference type="SUPFAM" id="SSF46689">
    <property type="entry name" value="Homeodomain-like"/>
    <property type="match status" value="1"/>
</dbReference>
<dbReference type="RefSeq" id="WP_024625808.1">
    <property type="nucleotide sequence ID" value="NZ_AYGX02000047.1"/>
</dbReference>
<dbReference type="Gene3D" id="1.10.357.10">
    <property type="entry name" value="Tetracycline Repressor, domain 2"/>
    <property type="match status" value="1"/>
</dbReference>